<dbReference type="PANTHER" id="PTHR35602:SF3">
    <property type="entry name" value="ESTERASE YQIA"/>
    <property type="match status" value="1"/>
</dbReference>
<dbReference type="RefSeq" id="WP_286336153.1">
    <property type="nucleotide sequence ID" value="NZ_AP027370.1"/>
</dbReference>
<proteinExistence type="predicted"/>
<reference evidence="1 2" key="1">
    <citation type="submission" date="2023-03" db="EMBL/GenBank/DDBJ databases">
        <title>Description of Hydrogenimonas sp. ISO32.</title>
        <authorList>
            <person name="Mino S."/>
            <person name="Fukazawa S."/>
            <person name="Sawabe T."/>
        </authorList>
    </citation>
    <scope>NUCLEOTIDE SEQUENCE [LARGE SCALE GENOMIC DNA]</scope>
    <source>
        <strain evidence="1 2">ISO32</strain>
    </source>
</reference>
<dbReference type="InterPro" id="IPR029058">
    <property type="entry name" value="AB_hydrolase_fold"/>
</dbReference>
<evidence type="ECO:0000313" key="2">
    <source>
        <dbReference type="Proteomes" id="UP001321445"/>
    </source>
</evidence>
<dbReference type="SUPFAM" id="SSF53474">
    <property type="entry name" value="alpha/beta-Hydrolases"/>
    <property type="match status" value="1"/>
</dbReference>
<dbReference type="EMBL" id="AP027370">
    <property type="protein sequence ID" value="BDY13185.1"/>
    <property type="molecule type" value="Genomic_DNA"/>
</dbReference>
<dbReference type="Proteomes" id="UP001321445">
    <property type="component" value="Chromosome"/>
</dbReference>
<gene>
    <name evidence="1" type="ORF">HCR_14970</name>
</gene>
<protein>
    <submittedName>
        <fullName evidence="1">Esterase YqiA</fullName>
    </submittedName>
</protein>
<dbReference type="Pfam" id="PF05728">
    <property type="entry name" value="UPF0227"/>
    <property type="match status" value="1"/>
</dbReference>
<dbReference type="InterPro" id="IPR008886">
    <property type="entry name" value="UPF0227/Esterase_YqiA"/>
</dbReference>
<accession>A0ABM8FLG8</accession>
<organism evidence="1 2">
    <name type="scientific">Hydrogenimonas cancrithermarum</name>
    <dbReference type="NCBI Taxonomy" id="2993563"/>
    <lineage>
        <taxon>Bacteria</taxon>
        <taxon>Pseudomonadati</taxon>
        <taxon>Campylobacterota</taxon>
        <taxon>Epsilonproteobacteria</taxon>
        <taxon>Campylobacterales</taxon>
        <taxon>Hydrogenimonadaceae</taxon>
        <taxon>Hydrogenimonas</taxon>
    </lineage>
</organism>
<evidence type="ECO:0000313" key="1">
    <source>
        <dbReference type="EMBL" id="BDY13185.1"/>
    </source>
</evidence>
<dbReference type="Gene3D" id="3.40.50.1820">
    <property type="entry name" value="alpha/beta hydrolase"/>
    <property type="match status" value="1"/>
</dbReference>
<dbReference type="PANTHER" id="PTHR35602">
    <property type="entry name" value="ESTERASE YQIA-RELATED"/>
    <property type="match status" value="1"/>
</dbReference>
<name>A0ABM8FLG8_9BACT</name>
<sequence length="186" mass="20956">MIVYIHGFASSGLGAKARLVREHFKSEAIAPSLSYVPDLALDSLKQLIEKSAVHEPVHLIGSSLGGFYAIHLAETYDLKAVLVNPSIEPYNTLAPYVGTVTNFYDLTTFEWNRRHVESLRRMKIETATNPARFLLMLQTGDETLDYRVAKERLPGAKMIIEEGGSHAFDGFENHFRTIETFFKDHV</sequence>
<keyword evidence="2" id="KW-1185">Reference proteome</keyword>